<accession>A0A7T7CFG5</accession>
<feature type="transmembrane region" description="Helical" evidence="2">
    <location>
        <begin position="16"/>
        <end position="32"/>
    </location>
</feature>
<dbReference type="AlphaFoldDB" id="A0A7T7CFG5"/>
<dbReference type="EMBL" id="CP054706">
    <property type="protein sequence ID" value="QQK80135.1"/>
    <property type="molecule type" value="Genomic_DNA"/>
</dbReference>
<gene>
    <name evidence="3" type="ORF">HUG20_09700</name>
</gene>
<protein>
    <submittedName>
        <fullName evidence="3">Uncharacterized protein</fullName>
    </submittedName>
</protein>
<feature type="region of interest" description="Disordered" evidence="1">
    <location>
        <begin position="39"/>
        <end position="62"/>
    </location>
</feature>
<evidence type="ECO:0000313" key="3">
    <source>
        <dbReference type="EMBL" id="QQK80135.1"/>
    </source>
</evidence>
<dbReference type="Proteomes" id="UP000595349">
    <property type="component" value="Chromosome"/>
</dbReference>
<keyword evidence="4" id="KW-1185">Reference proteome</keyword>
<dbReference type="KEGG" id="scib:HUG20_09700"/>
<sequence>MNQQVGKERGKGQERMLLFLFALSIIIMTLVADHSIGTSEAEAEGHPQTTALVPTPVEHTDW</sequence>
<evidence type="ECO:0000256" key="1">
    <source>
        <dbReference type="SAM" id="MobiDB-lite"/>
    </source>
</evidence>
<evidence type="ECO:0000256" key="2">
    <source>
        <dbReference type="SAM" id="Phobius"/>
    </source>
</evidence>
<organism evidence="3 4">
    <name type="scientific">Salicibibacter cibi</name>
    <dbReference type="NCBI Taxonomy" id="2743001"/>
    <lineage>
        <taxon>Bacteria</taxon>
        <taxon>Bacillati</taxon>
        <taxon>Bacillota</taxon>
        <taxon>Bacilli</taxon>
        <taxon>Bacillales</taxon>
        <taxon>Bacillaceae</taxon>
        <taxon>Salicibibacter</taxon>
    </lineage>
</organism>
<proteinExistence type="predicted"/>
<dbReference type="RefSeq" id="WP_200090308.1">
    <property type="nucleotide sequence ID" value="NZ_CP054706.1"/>
</dbReference>
<keyword evidence="2" id="KW-1133">Transmembrane helix</keyword>
<keyword evidence="2" id="KW-0812">Transmembrane</keyword>
<evidence type="ECO:0000313" key="4">
    <source>
        <dbReference type="Proteomes" id="UP000595349"/>
    </source>
</evidence>
<reference evidence="3 4" key="1">
    <citation type="submission" date="2020-06" db="EMBL/GenBank/DDBJ databases">
        <title>Genomic analysis of Salicibibacter sp. NKC21-4.</title>
        <authorList>
            <person name="Oh Y.J."/>
        </authorList>
    </citation>
    <scope>NUCLEOTIDE SEQUENCE [LARGE SCALE GENOMIC DNA]</scope>
    <source>
        <strain evidence="3 4">NKC21-4</strain>
    </source>
</reference>
<name>A0A7T7CFG5_9BACI</name>
<keyword evidence="2" id="KW-0472">Membrane</keyword>